<sequence>MHSLGALFAVLLASNSNNVEFLKQRLLIGYDAAAEATSFLEDQEYEKASRSFADALNLGRKPALKLQELDDEETKQEALQWLIDVCCDSALLHLVHLEDLDSARKDAFAALVFSQYEQLKPLQCMIKVCEKGDDLFGEFQALQRVLQLPTEEMEDDDQRKAISDRLEEIEALLSNSKNE</sequence>
<proteinExistence type="predicted"/>
<organism evidence="1 2">
    <name type="scientific">Seminavis robusta</name>
    <dbReference type="NCBI Taxonomy" id="568900"/>
    <lineage>
        <taxon>Eukaryota</taxon>
        <taxon>Sar</taxon>
        <taxon>Stramenopiles</taxon>
        <taxon>Ochrophyta</taxon>
        <taxon>Bacillariophyta</taxon>
        <taxon>Bacillariophyceae</taxon>
        <taxon>Bacillariophycidae</taxon>
        <taxon>Naviculales</taxon>
        <taxon>Naviculaceae</taxon>
        <taxon>Seminavis</taxon>
    </lineage>
</organism>
<evidence type="ECO:0000313" key="1">
    <source>
        <dbReference type="EMBL" id="CAB9506304.1"/>
    </source>
</evidence>
<protein>
    <submittedName>
        <fullName evidence="1">Uncharacterized protein</fullName>
    </submittedName>
</protein>
<evidence type="ECO:0000313" key="2">
    <source>
        <dbReference type="Proteomes" id="UP001153069"/>
    </source>
</evidence>
<dbReference type="Proteomes" id="UP001153069">
    <property type="component" value="Unassembled WGS sequence"/>
</dbReference>
<dbReference type="AlphaFoldDB" id="A0A9N8DPH7"/>
<dbReference type="EMBL" id="CAICTM010000261">
    <property type="protein sequence ID" value="CAB9506304.1"/>
    <property type="molecule type" value="Genomic_DNA"/>
</dbReference>
<name>A0A9N8DPH7_9STRA</name>
<accession>A0A9N8DPH7</accession>
<gene>
    <name evidence="1" type="ORF">SEMRO_262_G102020.1</name>
</gene>
<reference evidence="1" key="1">
    <citation type="submission" date="2020-06" db="EMBL/GenBank/DDBJ databases">
        <authorList>
            <consortium name="Plant Systems Biology data submission"/>
        </authorList>
    </citation>
    <scope>NUCLEOTIDE SEQUENCE</scope>
    <source>
        <strain evidence="1">D6</strain>
    </source>
</reference>
<keyword evidence="2" id="KW-1185">Reference proteome</keyword>
<comment type="caution">
    <text evidence="1">The sequence shown here is derived from an EMBL/GenBank/DDBJ whole genome shotgun (WGS) entry which is preliminary data.</text>
</comment>